<dbReference type="EMBL" id="CP133217">
    <property type="protein sequence ID" value="WML88044.1"/>
    <property type="molecule type" value="Genomic_DNA"/>
</dbReference>
<gene>
    <name evidence="2" type="ORF">RCC75_01035</name>
    <name evidence="3" type="ORF">RCG00_06645</name>
</gene>
<keyword evidence="4" id="KW-1185">Reference proteome</keyword>
<dbReference type="RefSeq" id="WP_308133325.1">
    <property type="nucleotide sequence ID" value="NZ_CP133197.1"/>
</dbReference>
<organism evidence="3">
    <name type="scientific">Thiothrix subterranea</name>
    <dbReference type="NCBI Taxonomy" id="2735563"/>
    <lineage>
        <taxon>Bacteria</taxon>
        <taxon>Pseudomonadati</taxon>
        <taxon>Pseudomonadota</taxon>
        <taxon>Gammaproteobacteria</taxon>
        <taxon>Thiotrichales</taxon>
        <taxon>Thiotrichaceae</taxon>
        <taxon>Thiothrix</taxon>
    </lineage>
</organism>
<feature type="domain" description="DUF4145" evidence="1">
    <location>
        <begin position="96"/>
        <end position="181"/>
    </location>
</feature>
<dbReference type="Proteomes" id="UP001223336">
    <property type="component" value="Unassembled WGS sequence"/>
</dbReference>
<evidence type="ECO:0000313" key="4">
    <source>
        <dbReference type="Proteomes" id="UP001223336"/>
    </source>
</evidence>
<proteinExistence type="predicted"/>
<name>A0AA51R2N5_9GAMM</name>
<dbReference type="Proteomes" id="UP001229862">
    <property type="component" value="Chromosome"/>
</dbReference>
<dbReference type="AlphaFoldDB" id="A0AA51R2N5"/>
<dbReference type="EMBL" id="JAVFKN010000001">
    <property type="protein sequence ID" value="MDQ5767094.1"/>
    <property type="molecule type" value="Genomic_DNA"/>
</dbReference>
<evidence type="ECO:0000313" key="3">
    <source>
        <dbReference type="EMBL" id="WML88044.1"/>
    </source>
</evidence>
<evidence type="ECO:0000259" key="1">
    <source>
        <dbReference type="Pfam" id="PF13643"/>
    </source>
</evidence>
<reference evidence="3 4" key="1">
    <citation type="submission" date="2023-08" db="EMBL/GenBank/DDBJ databases">
        <title>New molecular markers tilS and rpoB for phylogenetic and monitoring studies of the genus Thiothrix biodiversity.</title>
        <authorList>
            <person name="Ravin N.V."/>
            <person name="Smolyakov D."/>
            <person name="Markov N.D."/>
            <person name="Beletsky A.V."/>
            <person name="Mardanov A.V."/>
            <person name="Rudenko T.S."/>
            <person name="Grabovich M.Y."/>
        </authorList>
    </citation>
    <scope>NUCLEOTIDE SEQUENCE</scope>
    <source>
        <strain evidence="3">DNT52</strain>
        <strain evidence="2 4">H33</strain>
    </source>
</reference>
<dbReference type="InterPro" id="IPR025285">
    <property type="entry name" value="DUF4145"/>
</dbReference>
<protein>
    <submittedName>
        <fullName evidence="3">DUF4145 domain-containing protein</fullName>
    </submittedName>
</protein>
<dbReference type="Pfam" id="PF13643">
    <property type="entry name" value="DUF4145"/>
    <property type="match status" value="1"/>
</dbReference>
<sequence>MVDNVTIHCSECGVLIRTDEKTSFIFESLDYDCSEKYLISQCPSCFSVLFGRKTLTLDEVERQFVWKTVAERLWPDPLLSEVPSEIPAKARQDIIEAKKCFSYEIYSAAAVLCGKALERLVKEKAGNHTIARGLQELKTNQIIDQRLFDWGDALRKERNIGAHASDEEVTKDDARDIIDFTIAIFDYVYRLSTKYEDYMARKNKNI</sequence>
<evidence type="ECO:0000313" key="2">
    <source>
        <dbReference type="EMBL" id="MDQ5767094.1"/>
    </source>
</evidence>
<accession>A0AA51R2N5</accession>